<name>A0A6B2L594_9EUKA</name>
<dbReference type="InterPro" id="IPR036135">
    <property type="entry name" value="MoeA_linker/N_sf"/>
</dbReference>
<dbReference type="InterPro" id="IPR005111">
    <property type="entry name" value="MoeA_C_domain_IV"/>
</dbReference>
<dbReference type="Gene3D" id="2.40.340.10">
    <property type="entry name" value="MoeA, C-terminal, domain IV"/>
    <property type="match status" value="1"/>
</dbReference>
<comment type="cofactor">
    <cofactor evidence="5">
        <name>Mg(2+)</name>
        <dbReference type="ChEBI" id="CHEBI:18420"/>
    </cofactor>
</comment>
<dbReference type="InterPro" id="IPR001453">
    <property type="entry name" value="MoaB/Mog_dom"/>
</dbReference>
<dbReference type="PANTHER" id="PTHR10192:SF5">
    <property type="entry name" value="GEPHYRIN"/>
    <property type="match status" value="1"/>
</dbReference>
<comment type="catalytic activity">
    <reaction evidence="5">
        <text>adenylyl-molybdopterin + molybdate = Mo-molybdopterin + AMP + H(+)</text>
        <dbReference type="Rhea" id="RHEA:35047"/>
        <dbReference type="ChEBI" id="CHEBI:15378"/>
        <dbReference type="ChEBI" id="CHEBI:36264"/>
        <dbReference type="ChEBI" id="CHEBI:62727"/>
        <dbReference type="ChEBI" id="CHEBI:71302"/>
        <dbReference type="ChEBI" id="CHEBI:456215"/>
    </reaction>
</comment>
<keyword evidence="5" id="KW-0500">Molybdenum</keyword>
<dbReference type="SUPFAM" id="SSF63882">
    <property type="entry name" value="MoeA N-terminal region -like"/>
    <property type="match status" value="1"/>
</dbReference>
<dbReference type="GO" id="GO:0005524">
    <property type="term" value="F:ATP binding"/>
    <property type="evidence" value="ECO:0007669"/>
    <property type="project" value="UniProtKB-UniRule"/>
</dbReference>
<evidence type="ECO:0000256" key="4">
    <source>
        <dbReference type="ARBA" id="ARBA00023150"/>
    </source>
</evidence>
<dbReference type="InterPro" id="IPR038987">
    <property type="entry name" value="MoeA-like"/>
</dbReference>
<dbReference type="GO" id="GO:0005829">
    <property type="term" value="C:cytosol"/>
    <property type="evidence" value="ECO:0007669"/>
    <property type="project" value="TreeGrafter"/>
</dbReference>
<dbReference type="PROSITE" id="PS01079">
    <property type="entry name" value="MOCF_BIOSYNTHESIS_2"/>
    <property type="match status" value="1"/>
</dbReference>
<dbReference type="GO" id="GO:0006777">
    <property type="term" value="P:Mo-molybdopterin cofactor biosynthetic process"/>
    <property type="evidence" value="ECO:0007669"/>
    <property type="project" value="UniProtKB-UniRule"/>
</dbReference>
<dbReference type="SMART" id="SM00852">
    <property type="entry name" value="MoCF_biosynth"/>
    <property type="match status" value="1"/>
</dbReference>
<dbReference type="AlphaFoldDB" id="A0A6B2L594"/>
<dbReference type="Gene3D" id="3.40.980.10">
    <property type="entry name" value="MoaB/Mog-like domain"/>
    <property type="match status" value="1"/>
</dbReference>
<comment type="pathway">
    <text evidence="1 5">Cofactor biosynthesis; molybdopterin biosynthesis.</text>
</comment>
<evidence type="ECO:0000256" key="2">
    <source>
        <dbReference type="ARBA" id="ARBA00007589"/>
    </source>
</evidence>
<evidence type="ECO:0000256" key="1">
    <source>
        <dbReference type="ARBA" id="ARBA00005046"/>
    </source>
</evidence>
<dbReference type="GO" id="GO:0046872">
    <property type="term" value="F:metal ion binding"/>
    <property type="evidence" value="ECO:0007669"/>
    <property type="project" value="UniProtKB-UniRule"/>
</dbReference>
<dbReference type="SUPFAM" id="SSF53218">
    <property type="entry name" value="Molybdenum cofactor biosynthesis proteins"/>
    <property type="match status" value="1"/>
</dbReference>
<evidence type="ECO:0000259" key="6">
    <source>
        <dbReference type="SMART" id="SM00852"/>
    </source>
</evidence>
<protein>
    <recommendedName>
        <fullName evidence="6">MoaB/Mog domain-containing protein</fullName>
    </recommendedName>
</protein>
<keyword evidence="5" id="KW-0808">Transferase</keyword>
<keyword evidence="5" id="KW-0479">Metal-binding</keyword>
<comment type="catalytic activity">
    <reaction evidence="5">
        <text>molybdopterin + ATP + H(+) = adenylyl-molybdopterin + diphosphate</text>
        <dbReference type="Rhea" id="RHEA:31331"/>
        <dbReference type="ChEBI" id="CHEBI:15378"/>
        <dbReference type="ChEBI" id="CHEBI:30616"/>
        <dbReference type="ChEBI" id="CHEBI:33019"/>
        <dbReference type="ChEBI" id="CHEBI:58698"/>
        <dbReference type="ChEBI" id="CHEBI:62727"/>
    </reaction>
</comment>
<dbReference type="NCBIfam" id="NF045515">
    <property type="entry name" value="Glp_gephyrin"/>
    <property type="match status" value="1"/>
</dbReference>
<dbReference type="InterPro" id="IPR005110">
    <property type="entry name" value="MoeA_linker/N"/>
</dbReference>
<dbReference type="PANTHER" id="PTHR10192">
    <property type="entry name" value="MOLYBDOPTERIN BIOSYNTHESIS PROTEIN"/>
    <property type="match status" value="1"/>
</dbReference>
<sequence length="415" mass="44031">MVEVPAALALILEQIGSPQDRPKAKIPTAQALGLILAEAVCAPEPLPPFPASVVDGYAVVAEDGPGEYTVEGIVSAGAAGAPPLRRGTVVQITTGSPVPEGADAVVMVEDTDFLRRDSEGKETIRINKAARPGQFVRRVGSDIASGMVLLSPGDVLGPSEVGLLATAGAVEVVVYCPPVVAVLSTGDELVEPGETPKYGQIRDSNRSMLIAALKGLGFVEKVVDLGIGVDNREALQETILKALQEADVLITSGGVSMGEFDLLKPILEATGKIHFGRILMKPGKPFTFATLEVKERKRMVFGLPGNPVSSIVTFQILVVPALRRMSGWKEPQHPIITVKTANPLKLDPERPEYHRATTTWNNKESCFLAETTGIQESSRLLSMKSANTLLLLPQQAGTLPVGSFVQAYLIGPIKN</sequence>
<dbReference type="FunFam" id="3.40.980.10:FF:000001">
    <property type="entry name" value="Molybdopterin molybdenumtransferase"/>
    <property type="match status" value="1"/>
</dbReference>
<dbReference type="Gene3D" id="2.170.190.11">
    <property type="entry name" value="Molybdopterin biosynthesis moea protein, domain 3"/>
    <property type="match status" value="1"/>
</dbReference>
<dbReference type="Pfam" id="PF00994">
    <property type="entry name" value="MoCF_biosynth"/>
    <property type="match status" value="1"/>
</dbReference>
<dbReference type="UniPathway" id="UPA00344"/>
<dbReference type="InterPro" id="IPR008284">
    <property type="entry name" value="MoCF_biosynth_CS"/>
</dbReference>
<dbReference type="EMBL" id="GIBP01003122">
    <property type="protein sequence ID" value="NDV32091.1"/>
    <property type="molecule type" value="Transcribed_RNA"/>
</dbReference>
<comment type="function">
    <text evidence="5">Catalyzes two steps in the biosynthesis of the molybdenum cofactor. In the first step, molybdopterin is adenylated. Subsequently, molybdate is inserted into adenylated molybdopterin and AMP is released.</text>
</comment>
<comment type="similarity">
    <text evidence="3">In the C-terminal section; belongs to the MoeA family.</text>
</comment>
<keyword evidence="5" id="KW-0460">Magnesium</keyword>
<comment type="similarity">
    <text evidence="2">In the N-terminal section; belongs to the MoaB/Mog family.</text>
</comment>
<dbReference type="GO" id="GO:0061598">
    <property type="term" value="F:molybdopterin adenylyltransferase activity"/>
    <property type="evidence" value="ECO:0007669"/>
    <property type="project" value="UniProtKB-UniRule"/>
</dbReference>
<dbReference type="InterPro" id="IPR036688">
    <property type="entry name" value="MoeA_C_domain_IV_sf"/>
</dbReference>
<keyword evidence="4 5" id="KW-0501">Molybdenum cofactor biosynthesis</keyword>
<organism evidence="7">
    <name type="scientific">Arcella intermedia</name>
    <dbReference type="NCBI Taxonomy" id="1963864"/>
    <lineage>
        <taxon>Eukaryota</taxon>
        <taxon>Amoebozoa</taxon>
        <taxon>Tubulinea</taxon>
        <taxon>Elardia</taxon>
        <taxon>Arcellinida</taxon>
        <taxon>Sphaerothecina</taxon>
        <taxon>Arcellidae</taxon>
        <taxon>Arcella</taxon>
    </lineage>
</organism>
<dbReference type="FunFam" id="2.170.190.11:FF:000001">
    <property type="entry name" value="Molybdopterin molybdenumtransferase"/>
    <property type="match status" value="1"/>
</dbReference>
<dbReference type="Pfam" id="PF03454">
    <property type="entry name" value="MoeA_C"/>
    <property type="match status" value="1"/>
</dbReference>
<accession>A0A6B2L594</accession>
<dbReference type="CDD" id="cd00887">
    <property type="entry name" value="MoeA"/>
    <property type="match status" value="1"/>
</dbReference>
<reference evidence="7" key="1">
    <citation type="journal article" date="2020" name="J. Eukaryot. Microbiol.">
        <title>De novo Sequencing, Assembly and Annotation of the Transcriptome for the Free-Living Testate Amoeba Arcella intermedia.</title>
        <authorList>
            <person name="Ribeiro G.M."/>
            <person name="Porfirio-Sousa A.L."/>
            <person name="Maurer-Alcala X.X."/>
            <person name="Katz L.A."/>
            <person name="Lahr D.J.G."/>
        </authorList>
    </citation>
    <scope>NUCLEOTIDE SEQUENCE</scope>
</reference>
<feature type="domain" description="MoaB/Mog" evidence="6">
    <location>
        <begin position="181"/>
        <end position="324"/>
    </location>
</feature>
<evidence type="ECO:0000313" key="7">
    <source>
        <dbReference type="EMBL" id="NDV32091.1"/>
    </source>
</evidence>
<dbReference type="GO" id="GO:0061599">
    <property type="term" value="F:molybdopterin molybdotransferase activity"/>
    <property type="evidence" value="ECO:0007669"/>
    <property type="project" value="UniProtKB-UniRule"/>
</dbReference>
<dbReference type="Pfam" id="PF03453">
    <property type="entry name" value="MoeA_N"/>
    <property type="match status" value="1"/>
</dbReference>
<dbReference type="SUPFAM" id="SSF63867">
    <property type="entry name" value="MoeA C-terminal domain-like"/>
    <property type="match status" value="1"/>
</dbReference>
<dbReference type="NCBIfam" id="TIGR00177">
    <property type="entry name" value="molyb_syn"/>
    <property type="match status" value="1"/>
</dbReference>
<proteinExistence type="inferred from homology"/>
<dbReference type="InterPro" id="IPR036425">
    <property type="entry name" value="MoaB/Mog-like_dom_sf"/>
</dbReference>
<evidence type="ECO:0000256" key="3">
    <source>
        <dbReference type="ARBA" id="ARBA00008339"/>
    </source>
</evidence>
<evidence type="ECO:0000256" key="5">
    <source>
        <dbReference type="RuleBase" id="RU365090"/>
    </source>
</evidence>
<comment type="similarity">
    <text evidence="5">Belongs to the MoeA family.</text>
</comment>
<dbReference type="Gene3D" id="3.90.105.10">
    <property type="entry name" value="Molybdopterin biosynthesis moea protein, domain 2"/>
    <property type="match status" value="1"/>
</dbReference>